<evidence type="ECO:0000313" key="3">
    <source>
        <dbReference type="EMBL" id="AMP07517.1"/>
    </source>
</evidence>
<dbReference type="InterPro" id="IPR004045">
    <property type="entry name" value="Glutathione_S-Trfase_N"/>
</dbReference>
<dbReference type="GO" id="GO:0016740">
    <property type="term" value="F:transferase activity"/>
    <property type="evidence" value="ECO:0007669"/>
    <property type="project" value="UniProtKB-KW"/>
</dbReference>
<protein>
    <submittedName>
        <fullName evidence="3">Glutathione S-transferase, N-terminal domain protein</fullName>
    </submittedName>
</protein>
<dbReference type="InterPro" id="IPR036249">
    <property type="entry name" value="Thioredoxin-like_sf"/>
</dbReference>
<dbReference type="KEGG" id="cpra:CPter91_5229"/>
<dbReference type="PANTHER" id="PTHR44051">
    <property type="entry name" value="GLUTATHIONE S-TRANSFERASE-RELATED"/>
    <property type="match status" value="1"/>
</dbReference>
<dbReference type="PROSITE" id="PS50404">
    <property type="entry name" value="GST_NTER"/>
    <property type="match status" value="1"/>
</dbReference>
<dbReference type="Pfam" id="PF13410">
    <property type="entry name" value="GST_C_2"/>
    <property type="match status" value="1"/>
</dbReference>
<dbReference type="Pfam" id="PF13417">
    <property type="entry name" value="GST_N_3"/>
    <property type="match status" value="1"/>
</dbReference>
<dbReference type="InterPro" id="IPR036282">
    <property type="entry name" value="Glutathione-S-Trfase_C_sf"/>
</dbReference>
<dbReference type="Proteomes" id="UP000074561">
    <property type="component" value="Chromosome"/>
</dbReference>
<keyword evidence="3" id="KW-0808">Transferase</keyword>
<feature type="domain" description="GST N-terminal" evidence="1">
    <location>
        <begin position="6"/>
        <end position="88"/>
    </location>
</feature>
<dbReference type="PATRIC" id="fig|279113.9.peg.5182"/>
<dbReference type="InterPro" id="IPR010987">
    <property type="entry name" value="Glutathione-S-Trfase_C-like"/>
</dbReference>
<dbReference type="Gene3D" id="3.40.30.10">
    <property type="entry name" value="Glutaredoxin"/>
    <property type="match status" value="1"/>
</dbReference>
<dbReference type="InterPro" id="IPR040079">
    <property type="entry name" value="Glutathione_S-Trfase"/>
</dbReference>
<evidence type="ECO:0000313" key="4">
    <source>
        <dbReference type="Proteomes" id="UP000074561"/>
    </source>
</evidence>
<dbReference type="SUPFAM" id="SSF52833">
    <property type="entry name" value="Thioredoxin-like"/>
    <property type="match status" value="1"/>
</dbReference>
<sequence>MADMPDQITFYGNADSGHAYKVGLMLAVSGLAHTYQSIDIGQPRHLRPEPFRSLAKFGEVPLLVHNGVPYIQSDSILMHLAELSGGFGAESPLRMARVREWLFWEANRLGMCLPQLRWARSFAPQDYPPGAVSWLQSRFDVDIAKLEAELADGRAFIIDDLPTIADFSLCGYLFWADAAEVVLPVGVAAWLQRIRELPNWQSPESLLAPLLAP</sequence>
<organism evidence="3 4">
    <name type="scientific">Collimonas pratensis</name>
    <dbReference type="NCBI Taxonomy" id="279113"/>
    <lineage>
        <taxon>Bacteria</taxon>
        <taxon>Pseudomonadati</taxon>
        <taxon>Pseudomonadota</taxon>
        <taxon>Betaproteobacteria</taxon>
        <taxon>Burkholderiales</taxon>
        <taxon>Oxalobacteraceae</taxon>
        <taxon>Collimonas</taxon>
    </lineage>
</organism>
<proteinExistence type="predicted"/>
<feature type="domain" description="GST C-terminal" evidence="2">
    <location>
        <begin position="91"/>
        <end position="213"/>
    </location>
</feature>
<dbReference type="PANTHER" id="PTHR44051:SF8">
    <property type="entry name" value="GLUTATHIONE S-TRANSFERASE GSTA"/>
    <property type="match status" value="1"/>
</dbReference>
<dbReference type="PROSITE" id="PS50405">
    <property type="entry name" value="GST_CTER"/>
    <property type="match status" value="1"/>
</dbReference>
<gene>
    <name evidence="3" type="ORF">CPter91_5229</name>
</gene>
<dbReference type="EMBL" id="CP013234">
    <property type="protein sequence ID" value="AMP07517.1"/>
    <property type="molecule type" value="Genomic_DNA"/>
</dbReference>
<dbReference type="SUPFAM" id="SSF47616">
    <property type="entry name" value="GST C-terminal domain-like"/>
    <property type="match status" value="1"/>
</dbReference>
<evidence type="ECO:0000259" key="2">
    <source>
        <dbReference type="PROSITE" id="PS50405"/>
    </source>
</evidence>
<dbReference type="AlphaFoldDB" id="A0A127QBV2"/>
<dbReference type="STRING" id="279113.CPter91_5229"/>
<name>A0A127QBV2_9BURK</name>
<dbReference type="SFLD" id="SFLDS00019">
    <property type="entry name" value="Glutathione_Transferase_(cytos"/>
    <property type="match status" value="1"/>
</dbReference>
<evidence type="ECO:0000259" key="1">
    <source>
        <dbReference type="PROSITE" id="PS50404"/>
    </source>
</evidence>
<accession>A0A127QBV2</accession>
<reference evidence="3 4" key="1">
    <citation type="submission" date="2015-11" db="EMBL/GenBank/DDBJ databases">
        <title>Exploring the genomic traits of fungus-feeding bacterial genus Collimonas.</title>
        <authorList>
            <person name="Song C."/>
            <person name="Schmidt R."/>
            <person name="de Jager V."/>
            <person name="Krzyzanowska D."/>
            <person name="Jongedijk E."/>
            <person name="Cankar K."/>
            <person name="Beekwilder J."/>
            <person name="van Veen A."/>
            <person name="de Boer W."/>
            <person name="van Veen J.A."/>
            <person name="Garbeva P."/>
        </authorList>
    </citation>
    <scope>NUCLEOTIDE SEQUENCE [LARGE SCALE GENOMIC DNA]</scope>
    <source>
        <strain evidence="3 4">Ter91</strain>
    </source>
</reference>
<dbReference type="Gene3D" id="1.20.1050.10">
    <property type="match status" value="1"/>
</dbReference>